<sequence>MHASAVCDAVQCLRLLQATAGLQISLTHKGRGEPGRAGF</sequence>
<reference evidence="1" key="1">
    <citation type="submission" date="2014-11" db="EMBL/GenBank/DDBJ databases">
        <authorList>
            <person name="Amaro Gonzalez C."/>
        </authorList>
    </citation>
    <scope>NUCLEOTIDE SEQUENCE</scope>
</reference>
<dbReference type="EMBL" id="GBXM01069354">
    <property type="protein sequence ID" value="JAH39223.1"/>
    <property type="molecule type" value="Transcribed_RNA"/>
</dbReference>
<name>A0A0E9SFF5_ANGAN</name>
<protein>
    <submittedName>
        <fullName evidence="1">Uncharacterized protein</fullName>
    </submittedName>
</protein>
<accession>A0A0E9SFF5</accession>
<dbReference type="AlphaFoldDB" id="A0A0E9SFF5"/>
<evidence type="ECO:0000313" key="1">
    <source>
        <dbReference type="EMBL" id="JAH39223.1"/>
    </source>
</evidence>
<reference evidence="1" key="2">
    <citation type="journal article" date="2015" name="Fish Shellfish Immunol.">
        <title>Early steps in the European eel (Anguilla anguilla)-Vibrio vulnificus interaction in the gills: Role of the RtxA13 toxin.</title>
        <authorList>
            <person name="Callol A."/>
            <person name="Pajuelo D."/>
            <person name="Ebbesson L."/>
            <person name="Teles M."/>
            <person name="MacKenzie S."/>
            <person name="Amaro C."/>
        </authorList>
    </citation>
    <scope>NUCLEOTIDE SEQUENCE</scope>
</reference>
<dbReference type="EMBL" id="GBXM01038909">
    <property type="protein sequence ID" value="JAH69668.1"/>
    <property type="molecule type" value="Transcribed_RNA"/>
</dbReference>
<organism evidence="1">
    <name type="scientific">Anguilla anguilla</name>
    <name type="common">European freshwater eel</name>
    <name type="synonym">Muraena anguilla</name>
    <dbReference type="NCBI Taxonomy" id="7936"/>
    <lineage>
        <taxon>Eukaryota</taxon>
        <taxon>Metazoa</taxon>
        <taxon>Chordata</taxon>
        <taxon>Craniata</taxon>
        <taxon>Vertebrata</taxon>
        <taxon>Euteleostomi</taxon>
        <taxon>Actinopterygii</taxon>
        <taxon>Neopterygii</taxon>
        <taxon>Teleostei</taxon>
        <taxon>Anguilliformes</taxon>
        <taxon>Anguillidae</taxon>
        <taxon>Anguilla</taxon>
    </lineage>
</organism>
<proteinExistence type="predicted"/>